<dbReference type="Pfam" id="PF25469">
    <property type="entry name" value="WHD_NWD1"/>
    <property type="match status" value="1"/>
</dbReference>
<evidence type="ECO:0000259" key="4">
    <source>
        <dbReference type="Pfam" id="PF13271"/>
    </source>
</evidence>
<feature type="region of interest" description="Disordered" evidence="3">
    <location>
        <begin position="478"/>
        <end position="612"/>
    </location>
</feature>
<feature type="region of interest" description="Disordered" evidence="3">
    <location>
        <begin position="1"/>
        <end position="162"/>
    </location>
</feature>
<feature type="compositionally biased region" description="Basic and acidic residues" evidence="3">
    <location>
        <begin position="590"/>
        <end position="607"/>
    </location>
</feature>
<gene>
    <name evidence="8" type="primary">LOC106807919</name>
</gene>
<dbReference type="Gene3D" id="2.60.120.200">
    <property type="match status" value="1"/>
</dbReference>
<feature type="compositionally biased region" description="Basic and acidic residues" evidence="3">
    <location>
        <begin position="9"/>
        <end position="81"/>
    </location>
</feature>
<evidence type="ECO:0000259" key="6">
    <source>
        <dbReference type="Pfam" id="PF25469"/>
    </source>
</evidence>
<dbReference type="InterPro" id="IPR052752">
    <property type="entry name" value="NACHT-WD_repeat"/>
</dbReference>
<dbReference type="SUPFAM" id="SSF51004">
    <property type="entry name" value="C-terminal (heme d1) domain of cytochrome cd1-nitrite reductase"/>
    <property type="match status" value="1"/>
</dbReference>
<dbReference type="GeneID" id="106807919"/>
<evidence type="ECO:0000259" key="5">
    <source>
        <dbReference type="Pfam" id="PF23586"/>
    </source>
</evidence>
<dbReference type="Pfam" id="PF23586">
    <property type="entry name" value="Beta-prop_NWD2_C"/>
    <property type="match status" value="1"/>
</dbReference>
<dbReference type="PANTHER" id="PTHR19871:SF14">
    <property type="entry name" value="DUF4062 DOMAIN-CONTAINING PROTEIN"/>
    <property type="match status" value="1"/>
</dbReference>
<dbReference type="InterPro" id="IPR011047">
    <property type="entry name" value="Quinoprotein_ADH-like_sf"/>
</dbReference>
<dbReference type="PANTHER" id="PTHR19871">
    <property type="entry name" value="BETA TRANSDUCIN-RELATED PROTEIN"/>
    <property type="match status" value="1"/>
</dbReference>
<name>A0ABM1E147_PRICU</name>
<feature type="domain" description="DUF4062" evidence="4">
    <location>
        <begin position="294"/>
        <end position="381"/>
    </location>
</feature>
<keyword evidence="7" id="KW-1185">Reference proteome</keyword>
<dbReference type="Gene3D" id="2.130.10.10">
    <property type="entry name" value="YVTN repeat-like/Quinoprotein amine dehydrogenase"/>
    <property type="match status" value="2"/>
</dbReference>
<dbReference type="InterPro" id="IPR025139">
    <property type="entry name" value="DUF4062"/>
</dbReference>
<feature type="domain" description="NWD2 C-terminal beta-propeller" evidence="5">
    <location>
        <begin position="1418"/>
        <end position="1756"/>
    </location>
</feature>
<evidence type="ECO:0000256" key="1">
    <source>
        <dbReference type="ARBA" id="ARBA00022574"/>
    </source>
</evidence>
<sequence length="1783" mass="201155">MSQILLAKEGTETKPIYERKNSLPEKSVQKEGSALEHRQKRKDSVPRKLVNKEGRPEIETRYKRKDSVPEKLMNKGGSAREHRQKRIASMPQKLVKKEGSAAEPMQERKDAMPQKLVNKEGSALEHRQERIDSMPQTLMKKEGSALEVRQKRKDSVPRKLANKEGWPEIETRYKRKDSVPEKLINQDEFERRQQGIDSTPQKLVKKEGWSEIETRYKRIDSMSQKLVNKEGSALEHRQEHIDSMSQKLMNKEWSDREPSQLSSTHKADQQRLKEELYAGHNLGCLPAVSSNIVRVFLSSTFTDTQVERNALMETVYPRLKQYCRETHGLEFQVIDMRWGIRDEATDDHMTTEICMKAIQTCRQLSLGPNFVVLLGHKYGYRPLPRTIPADKFEVMRAALVEQQRYDVKLLDTWYKLDTNAAPPVYVLQTISSIIPSFSHKRQQAAQLAAQRSWWDVSQKLQTMLRRAAHACFSKYGMSGEGEKEKEQKEKAKKVTDEGALETNVTEDGAQGRKGTEDGVQRRKGTEDGVQGRKVREDVTEEATTKYIPVGEARRKKIKRKETGEEPRERKVQQKDAAEQEATEAGVTGKETPKETTEEKEEAAREAVAEEEETPEELAALCSLFRELLSRATRRRPLVIFLDALDQLSAADGAHALGWIPVSLPAHVRIVLTVGERDVLDALRYHIDDDDGDGGGAPRNFLEVRELGAELAMRLLQTWLHLQERKITNEQAARVEAVFGGCSTPLCAKLVFDTVRRWTSYASPSALQTNTGESIMAFFDRIELQHGKVLVQHALSYITASRSGLSEAELEDLLSLDDEVLNDVYQYHLPPMRRIPPSLWTRIHNDMADYLSAREADGTTVFAWYHRQFMEAARARYFRNVNRVRQAHCTMAEYFLGTWGGGRAKPFRYSDAQLQQFALEKRSDAADRIVPAQPLFYTRADGTVSGYNMRKLNELPYHLVRSQQFDELYENCLFCFQWLHSKLSCCPLQAVLADFDDTYTFIKVRFYVDDELQLVVDPTTNFFDYGGWNGKGLDNPWQGRAKMAPFDQPFYIVMNVAVGGVNGYFNDAWTNSPHRKPWSNGSGQAFKDFYDQINVVSGLALVVWDMLSGAVWQVVKPGVMGILQQVALSGSEKHAATYSNYSVLVVCNILTGEFCTSAVSDDADPVRGIAFHNDDILLWTSRVWMFYSIEGRLLSRHEIPACRELEYVDYVSSEEHHLVTRAGEHREMQLVTHRGDAVEKPFLFHSAMVMDRARTTLFCCVAEQRFTVCRFRSRGDGGGGWRQTGSLDNDERVFSMTVSADDRYLLVAILSGYRAWNQHTGDALRLLTPEGVANIPPRGLNRAVVVVTRNNQYACAAVRSALYVWELRAGELLRTIDVHYARVLRLVAMTTHGVNKVATASLDRTVKLINVENIAHQSYPIDRLRRPVEAVVVAMATAFTRTRGCVAAWDLSTGRVRVRLADGGVVTHVATTSDARYVVAVQTERLLVWDARRSHRLKCRVPTADVLQLLLVESSVILLLQGAPGDDDSVSPGVCCGLEIPRGRALFRFHYAYAAHRQGALTADGLFVVLLTSRPSGGAIARQLSVWHTATGEFIYGAKTRLQLRACSLVTTLPHRSCQVALVFPDECCVWDVAHRRALQSIPRWDGVCTSDGRWGLHAPSSGGLELLNLNTGTTELTLLRRSAEGVHRTRALFSTNDRHIVYYNSGTQNIRVFRVADGTMIADYKLHTIVTAMVAAPDGYSIVLGAADGSLTTLTIADPAYKDSVQHLKCLKSRTYVPDSSAI</sequence>
<feature type="compositionally biased region" description="Basic and acidic residues" evidence="3">
    <location>
        <begin position="509"/>
        <end position="537"/>
    </location>
</feature>
<dbReference type="SUPFAM" id="SSF49899">
    <property type="entry name" value="Concanavalin A-like lectins/glucanases"/>
    <property type="match status" value="1"/>
</dbReference>
<dbReference type="InterPro" id="IPR013320">
    <property type="entry name" value="ConA-like_dom_sf"/>
</dbReference>
<keyword evidence="2" id="KW-0677">Repeat</keyword>
<dbReference type="InterPro" id="IPR057588">
    <property type="entry name" value="NWD1/2-like_WH"/>
</dbReference>
<accession>A0ABM1E147</accession>
<dbReference type="SMART" id="SM00320">
    <property type="entry name" value="WD40"/>
    <property type="match status" value="4"/>
</dbReference>
<proteinExistence type="predicted"/>
<feature type="compositionally biased region" description="Basic and acidic residues" evidence="3">
    <location>
        <begin position="480"/>
        <end position="496"/>
    </location>
</feature>
<feature type="compositionally biased region" description="Basic and acidic residues" evidence="3">
    <location>
        <begin position="122"/>
        <end position="132"/>
    </location>
</feature>
<feature type="compositionally biased region" description="Basic and acidic residues" evidence="3">
    <location>
        <begin position="153"/>
        <end position="162"/>
    </location>
</feature>
<feature type="domain" description="NWD1/2-like winged helix-turn-helix" evidence="6">
    <location>
        <begin position="771"/>
        <end position="883"/>
    </location>
</feature>
<dbReference type="Pfam" id="PF13271">
    <property type="entry name" value="DUF4062"/>
    <property type="match status" value="1"/>
</dbReference>
<evidence type="ECO:0000256" key="3">
    <source>
        <dbReference type="SAM" id="MobiDB-lite"/>
    </source>
</evidence>
<feature type="compositionally biased region" description="Basic and acidic residues" evidence="3">
    <location>
        <begin position="560"/>
        <end position="577"/>
    </location>
</feature>
<evidence type="ECO:0000256" key="2">
    <source>
        <dbReference type="ARBA" id="ARBA00022737"/>
    </source>
</evidence>
<evidence type="ECO:0000313" key="7">
    <source>
        <dbReference type="Proteomes" id="UP000695022"/>
    </source>
</evidence>
<organism evidence="7 8">
    <name type="scientific">Priapulus caudatus</name>
    <name type="common">Priapulid worm</name>
    <dbReference type="NCBI Taxonomy" id="37621"/>
    <lineage>
        <taxon>Eukaryota</taxon>
        <taxon>Metazoa</taxon>
        <taxon>Ecdysozoa</taxon>
        <taxon>Scalidophora</taxon>
        <taxon>Priapulida</taxon>
        <taxon>Priapulimorpha</taxon>
        <taxon>Priapulimorphida</taxon>
        <taxon>Priapulidae</taxon>
        <taxon>Priapulus</taxon>
    </lineage>
</organism>
<dbReference type="InterPro" id="IPR015943">
    <property type="entry name" value="WD40/YVTN_repeat-like_dom_sf"/>
</dbReference>
<dbReference type="InterPro" id="IPR056534">
    <property type="entry name" value="Beta-prop_NWD2_C"/>
</dbReference>
<feature type="compositionally biased region" description="Basic and acidic residues" evidence="3">
    <location>
        <begin position="95"/>
        <end position="112"/>
    </location>
</feature>
<dbReference type="RefSeq" id="XP_014665918.1">
    <property type="nucleotide sequence ID" value="XM_014810432.1"/>
</dbReference>
<dbReference type="SUPFAM" id="SSF50998">
    <property type="entry name" value="Quinoprotein alcohol dehydrogenase-like"/>
    <property type="match status" value="1"/>
</dbReference>
<reference evidence="8" key="1">
    <citation type="submission" date="2025-08" db="UniProtKB">
        <authorList>
            <consortium name="RefSeq"/>
        </authorList>
    </citation>
    <scope>IDENTIFICATION</scope>
</reference>
<dbReference type="InterPro" id="IPR001680">
    <property type="entry name" value="WD40_rpt"/>
</dbReference>
<evidence type="ECO:0000313" key="8">
    <source>
        <dbReference type="RefSeq" id="XP_014665918.1"/>
    </source>
</evidence>
<dbReference type="Proteomes" id="UP000695022">
    <property type="component" value="Unplaced"/>
</dbReference>
<protein>
    <submittedName>
        <fullName evidence="8">Uncharacterized protein LOC106807919</fullName>
    </submittedName>
</protein>
<keyword evidence="1" id="KW-0853">WD repeat</keyword>
<dbReference type="InterPro" id="IPR011048">
    <property type="entry name" value="Haem_d1_sf"/>
</dbReference>